<dbReference type="SUPFAM" id="SSF53756">
    <property type="entry name" value="UDP-Glycosyltransferase/glycogen phosphorylase"/>
    <property type="match status" value="1"/>
</dbReference>
<dbReference type="PANTHER" id="PTHR30160:SF7">
    <property type="entry name" value="ADP-HEPTOSE--LPS HEPTOSYLTRANSFERASE 2"/>
    <property type="match status" value="1"/>
</dbReference>
<sequence length="350" mass="39949">MNILVDAMTHIGDVLLCTPAFKRIKELHPDCRIIALIRPYTREIVENNPLIDEFIEVDVKSKQRGLVKVLDIIRLLRSRRVKKAYLFDGKLRGAFLSKLAGIPVVVGPVRNDRHKYAAWFIDEKRLIDGGLHRALYYLKIVDPERDQTDLLTMSEPTTQDQTVVEELLSSIDYKTDEKLICLCTRGTFPLKDWPQQYFIELIEQLNRKYQAKVIIIGAPNDKDYVDGIIAQLASKAYNFAGRTSLRELWLLLSKSSLFITVDTGAMHIGSTTGTPMIAMFGCTTPNIYGPVQSNEKTIVLYRNYSCSPCSRKPNECEQHQCLKDISVEEVLQLSQELLSSCERKDHVKKQ</sequence>
<keyword evidence="1" id="KW-0328">Glycosyltransferase</keyword>
<dbReference type="GO" id="GO:0009244">
    <property type="term" value="P:lipopolysaccharide core region biosynthetic process"/>
    <property type="evidence" value="ECO:0007669"/>
    <property type="project" value="TreeGrafter"/>
</dbReference>
<comment type="caution">
    <text evidence="6">The sequence shown here is derived from an EMBL/GenBank/DDBJ whole genome shotgun (WGS) entry which is preliminary data.</text>
</comment>
<dbReference type="AlphaFoldDB" id="A0A644ZVD9"/>
<evidence type="ECO:0000256" key="3">
    <source>
        <dbReference type="ARBA" id="ARBA00043995"/>
    </source>
</evidence>
<dbReference type="NCBIfam" id="TIGR02195">
    <property type="entry name" value="heptsyl_trn_II"/>
    <property type="match status" value="1"/>
</dbReference>
<evidence type="ECO:0000256" key="2">
    <source>
        <dbReference type="ARBA" id="ARBA00022679"/>
    </source>
</evidence>
<evidence type="ECO:0000256" key="4">
    <source>
        <dbReference type="ARBA" id="ARBA00044042"/>
    </source>
</evidence>
<dbReference type="EC" id="2.4.99.24" evidence="4"/>
<dbReference type="GO" id="GO:0005829">
    <property type="term" value="C:cytosol"/>
    <property type="evidence" value="ECO:0007669"/>
    <property type="project" value="TreeGrafter"/>
</dbReference>
<dbReference type="InterPro" id="IPR002201">
    <property type="entry name" value="Glyco_trans_9"/>
</dbReference>
<evidence type="ECO:0000313" key="6">
    <source>
        <dbReference type="EMBL" id="MPM44676.1"/>
    </source>
</evidence>
<dbReference type="Gene3D" id="3.40.50.2000">
    <property type="entry name" value="Glycogen Phosphorylase B"/>
    <property type="match status" value="2"/>
</dbReference>
<comment type="catalytic activity">
    <reaction evidence="5">
        <text>an L-alpha-D-Hep-(1-&gt;5)-[alpha-Kdo-(2-&gt;4)]-alpha-Kdo-(2-&gt;6)-lipid A + ADP-L-glycero-beta-D-manno-heptose = an L-alpha-D-Hep-(1-&gt;3)-L-alpha-D-Hep-(1-&gt;5)-[alpha-Kdo-(2-&gt;4)]-alpha-Kdo-(2-&gt;6)-lipid A + ADP + H(+)</text>
        <dbReference type="Rhea" id="RHEA:74071"/>
        <dbReference type="ChEBI" id="CHEBI:15378"/>
        <dbReference type="ChEBI" id="CHEBI:61506"/>
        <dbReference type="ChEBI" id="CHEBI:193068"/>
        <dbReference type="ChEBI" id="CHEBI:193069"/>
        <dbReference type="ChEBI" id="CHEBI:456216"/>
        <dbReference type="EC" id="2.4.99.24"/>
    </reaction>
</comment>
<organism evidence="6">
    <name type="scientific">bioreactor metagenome</name>
    <dbReference type="NCBI Taxonomy" id="1076179"/>
    <lineage>
        <taxon>unclassified sequences</taxon>
        <taxon>metagenomes</taxon>
        <taxon>ecological metagenomes</taxon>
    </lineage>
</organism>
<dbReference type="InterPro" id="IPR051199">
    <property type="entry name" value="LPS_LOS_Heptosyltrfase"/>
</dbReference>
<proteinExistence type="inferred from homology"/>
<dbReference type="GO" id="GO:0008713">
    <property type="term" value="F:ADP-heptose-lipopolysaccharide heptosyltransferase activity"/>
    <property type="evidence" value="ECO:0007669"/>
    <property type="project" value="UniProtKB-EC"/>
</dbReference>
<protein>
    <recommendedName>
        <fullName evidence="4">lipopolysaccharide heptosyltransferase II</fullName>
        <ecNumber evidence="4">2.4.99.24</ecNumber>
    </recommendedName>
</protein>
<evidence type="ECO:0000256" key="1">
    <source>
        <dbReference type="ARBA" id="ARBA00022676"/>
    </source>
</evidence>
<gene>
    <name evidence="6" type="primary">rfaF_6</name>
    <name evidence="6" type="ORF">SDC9_91355</name>
</gene>
<dbReference type="InterPro" id="IPR011910">
    <property type="entry name" value="RfaF"/>
</dbReference>
<dbReference type="Pfam" id="PF01075">
    <property type="entry name" value="Glyco_transf_9"/>
    <property type="match status" value="1"/>
</dbReference>
<comment type="similarity">
    <text evidence="3">Belongs to the glycosyltransferase 9 family.</text>
</comment>
<dbReference type="EMBL" id="VSSQ01010569">
    <property type="protein sequence ID" value="MPM44676.1"/>
    <property type="molecule type" value="Genomic_DNA"/>
</dbReference>
<keyword evidence="2 6" id="KW-0808">Transferase</keyword>
<reference evidence="6" key="1">
    <citation type="submission" date="2019-08" db="EMBL/GenBank/DDBJ databases">
        <authorList>
            <person name="Kucharzyk K."/>
            <person name="Murdoch R.W."/>
            <person name="Higgins S."/>
            <person name="Loffler F."/>
        </authorList>
    </citation>
    <scope>NUCLEOTIDE SEQUENCE</scope>
</reference>
<dbReference type="CDD" id="cd03789">
    <property type="entry name" value="GT9_LPS_heptosyltransferase"/>
    <property type="match status" value="1"/>
</dbReference>
<accession>A0A644ZVD9</accession>
<name>A0A644ZVD9_9ZZZZ</name>
<evidence type="ECO:0000256" key="5">
    <source>
        <dbReference type="ARBA" id="ARBA00047503"/>
    </source>
</evidence>
<dbReference type="PANTHER" id="PTHR30160">
    <property type="entry name" value="TETRAACYLDISACCHARIDE 4'-KINASE-RELATED"/>
    <property type="match status" value="1"/>
</dbReference>